<feature type="compositionally biased region" description="Basic and acidic residues" evidence="1">
    <location>
        <begin position="1"/>
        <end position="13"/>
    </location>
</feature>
<dbReference type="PROSITE" id="PS51664">
    <property type="entry name" value="YCAO"/>
    <property type="match status" value="1"/>
</dbReference>
<dbReference type="PANTHER" id="PTHR37809:SF1">
    <property type="entry name" value="RIBOSOMAL PROTEIN S12 METHYLTHIOTRANSFERASE ACCESSORY FACTOR YCAO"/>
    <property type="match status" value="1"/>
</dbReference>
<dbReference type="GO" id="GO:0005840">
    <property type="term" value="C:ribosome"/>
    <property type="evidence" value="ECO:0007669"/>
    <property type="project" value="UniProtKB-KW"/>
</dbReference>
<evidence type="ECO:0000313" key="4">
    <source>
        <dbReference type="Proteomes" id="UP000555728"/>
    </source>
</evidence>
<evidence type="ECO:0000256" key="1">
    <source>
        <dbReference type="SAM" id="MobiDB-lite"/>
    </source>
</evidence>
<dbReference type="EMBL" id="JACIGI010000014">
    <property type="protein sequence ID" value="MBB4286277.1"/>
    <property type="molecule type" value="Genomic_DNA"/>
</dbReference>
<name>A0A7W6WLD0_9PROT</name>
<sequence length="442" mass="46503">MDGSSRHGPDRAEGAPSGPTPADAGKGYRTGTHRLRAPAETLACVTPHLAAMGITRIATITGLDRVGLPVVAVYRPNARSVAVSQGKGIDLAAAKASGVMEAIESHHAEHPDLALRLTSEHDLRAAGHAVVATQRLPRLSVSRFDARTPILWCAARDLMAAPGRTAVPLWVPFEMVHTNYTRPLPAGSGHFQMSSNGLASGNHPLEAIGHGLCEVIERDALALWALRGGTDSDRGRLDLDTVDDPTARDLLARLAAADLAVGVWDITTDVGVPVFVCALADRTTNHLGQVYSSHGSGCHPARAIALCRALTEAAQTRLTYIAGTRDDAHRTLFETARNPDRVAAVRARLETPPQGAGRAFAAVPSHETLRFDDDVTWILARLAAVGITQAAVVTVPARIPGIAVVRVIVPGLEGLHDAPGYVRGERAMALARDRADGGAPAA</sequence>
<dbReference type="AlphaFoldDB" id="A0A7W6WLD0"/>
<dbReference type="Gene3D" id="3.30.1330.230">
    <property type="match status" value="1"/>
</dbReference>
<keyword evidence="3" id="KW-0687">Ribonucleoprotein</keyword>
<accession>A0A7W6WLD0</accession>
<feature type="domain" description="YcaO" evidence="2">
    <location>
        <begin position="86"/>
        <end position="442"/>
    </location>
</feature>
<proteinExistence type="predicted"/>
<dbReference type="GO" id="GO:0016740">
    <property type="term" value="F:transferase activity"/>
    <property type="evidence" value="ECO:0007669"/>
    <property type="project" value="UniProtKB-KW"/>
</dbReference>
<evidence type="ECO:0000259" key="2">
    <source>
        <dbReference type="PROSITE" id="PS51664"/>
    </source>
</evidence>
<evidence type="ECO:0000313" key="3">
    <source>
        <dbReference type="EMBL" id="MBB4286277.1"/>
    </source>
</evidence>
<gene>
    <name evidence="3" type="ORF">GGD88_002004</name>
</gene>
<keyword evidence="4" id="KW-1185">Reference proteome</keyword>
<dbReference type="RefSeq" id="WP_184434942.1">
    <property type="nucleotide sequence ID" value="NZ_JACIGI010000014.1"/>
</dbReference>
<dbReference type="Proteomes" id="UP000555728">
    <property type="component" value="Unassembled WGS sequence"/>
</dbReference>
<keyword evidence="3" id="KW-0808">Transferase</keyword>
<feature type="region of interest" description="Disordered" evidence="1">
    <location>
        <begin position="1"/>
        <end position="30"/>
    </location>
</feature>
<dbReference type="NCBIfam" id="TIGR00702">
    <property type="entry name" value="YcaO-type kinase domain"/>
    <property type="match status" value="1"/>
</dbReference>
<dbReference type="InterPro" id="IPR003776">
    <property type="entry name" value="YcaO-like_dom"/>
</dbReference>
<dbReference type="PANTHER" id="PTHR37809">
    <property type="entry name" value="RIBOSOMAL PROTEIN S12 METHYLTHIOTRANSFERASE ACCESSORY FACTOR YCAO"/>
    <property type="match status" value="1"/>
</dbReference>
<organism evidence="3 4">
    <name type="scientific">Roseospira goensis</name>
    <dbReference type="NCBI Taxonomy" id="391922"/>
    <lineage>
        <taxon>Bacteria</taxon>
        <taxon>Pseudomonadati</taxon>
        <taxon>Pseudomonadota</taxon>
        <taxon>Alphaproteobacteria</taxon>
        <taxon>Rhodospirillales</taxon>
        <taxon>Rhodospirillaceae</taxon>
        <taxon>Roseospira</taxon>
    </lineage>
</organism>
<comment type="caution">
    <text evidence="3">The sequence shown here is derived from an EMBL/GenBank/DDBJ whole genome shotgun (WGS) entry which is preliminary data.</text>
</comment>
<reference evidence="3 4" key="1">
    <citation type="submission" date="2020-08" db="EMBL/GenBank/DDBJ databases">
        <title>Genome sequencing of Purple Non-Sulfur Bacteria from various extreme environments.</title>
        <authorList>
            <person name="Mayer M."/>
        </authorList>
    </citation>
    <scope>NUCLEOTIDE SEQUENCE [LARGE SCALE GENOMIC DNA]</scope>
    <source>
        <strain evidence="3 4">JA135</strain>
    </source>
</reference>
<protein>
    <submittedName>
        <fullName evidence="3">Ribosomal protein S12 methylthiotransferase accessory factor</fullName>
    </submittedName>
</protein>
<dbReference type="Pfam" id="PF02624">
    <property type="entry name" value="YcaO"/>
    <property type="match status" value="1"/>
</dbReference>
<keyword evidence="3" id="KW-0689">Ribosomal protein</keyword>